<dbReference type="PANTHER" id="PTHR47549">
    <property type="entry name" value="GOLGI APPARATUS MEMBRANE PROTEIN TVP38-RELATED"/>
    <property type="match status" value="1"/>
</dbReference>
<comment type="caution">
    <text evidence="12">The sequence shown here is derived from an EMBL/GenBank/DDBJ whole genome shotgun (WGS) entry which is preliminary data.</text>
</comment>
<evidence type="ECO:0000256" key="4">
    <source>
        <dbReference type="ARBA" id="ARBA00013533"/>
    </source>
</evidence>
<feature type="transmembrane region" description="Helical" evidence="10">
    <location>
        <begin position="252"/>
        <end position="272"/>
    </location>
</feature>
<evidence type="ECO:0000259" key="11">
    <source>
        <dbReference type="Pfam" id="PF09335"/>
    </source>
</evidence>
<keyword evidence="13" id="KW-1185">Reference proteome</keyword>
<evidence type="ECO:0000256" key="2">
    <source>
        <dbReference type="ARBA" id="ARBA00004653"/>
    </source>
</evidence>
<evidence type="ECO:0000256" key="3">
    <source>
        <dbReference type="ARBA" id="ARBA00008640"/>
    </source>
</evidence>
<keyword evidence="9 10" id="KW-0472">Membrane</keyword>
<name>A0AAD7EMG1_9AGAR</name>
<dbReference type="EMBL" id="JARIHO010000032">
    <property type="protein sequence ID" value="KAJ7334852.1"/>
    <property type="molecule type" value="Genomic_DNA"/>
</dbReference>
<evidence type="ECO:0000313" key="13">
    <source>
        <dbReference type="Proteomes" id="UP001218218"/>
    </source>
</evidence>
<dbReference type="Proteomes" id="UP001218218">
    <property type="component" value="Unassembled WGS sequence"/>
</dbReference>
<keyword evidence="6 10" id="KW-0812">Transmembrane</keyword>
<dbReference type="AlphaFoldDB" id="A0AAD7EMG1"/>
<protein>
    <recommendedName>
        <fullName evidence="4">Golgi apparatus membrane protein TVP38</fullName>
    </recommendedName>
    <alternativeName>
        <fullName evidence="5">Golgi apparatus membrane protein tvp38</fullName>
    </alternativeName>
</protein>
<dbReference type="Pfam" id="PF09335">
    <property type="entry name" value="VTT_dom"/>
    <property type="match status" value="1"/>
</dbReference>
<evidence type="ECO:0000256" key="6">
    <source>
        <dbReference type="ARBA" id="ARBA00022692"/>
    </source>
</evidence>
<dbReference type="PANTHER" id="PTHR47549:SF2">
    <property type="entry name" value="GOLGI APPARATUS MEMBRANE PROTEIN TVP38"/>
    <property type="match status" value="1"/>
</dbReference>
<evidence type="ECO:0000256" key="1">
    <source>
        <dbReference type="ARBA" id="ARBA00002978"/>
    </source>
</evidence>
<dbReference type="InterPro" id="IPR051076">
    <property type="entry name" value="Golgi_membrane_TVP38/TMEM64"/>
</dbReference>
<keyword evidence="8" id="KW-0333">Golgi apparatus</keyword>
<evidence type="ECO:0000256" key="10">
    <source>
        <dbReference type="SAM" id="Phobius"/>
    </source>
</evidence>
<proteinExistence type="inferred from homology"/>
<gene>
    <name evidence="12" type="ORF">DFH08DRAFT_1083386</name>
</gene>
<keyword evidence="7 10" id="KW-1133">Transmembrane helix</keyword>
<evidence type="ECO:0000313" key="12">
    <source>
        <dbReference type="EMBL" id="KAJ7334852.1"/>
    </source>
</evidence>
<evidence type="ECO:0000256" key="8">
    <source>
        <dbReference type="ARBA" id="ARBA00023034"/>
    </source>
</evidence>
<feature type="transmembrane region" description="Helical" evidence="10">
    <location>
        <begin position="209"/>
        <end position="232"/>
    </location>
</feature>
<sequence>MSYKPTAYQVYDPYPGVSQTNQSPLSVNTKIPMVADPSRTPSPTEAEFNYLNNIKKKNTIWKWIKTILPVVLVLTALIMLSVFHDAIVTGLKPITDWMQAHNFAGAMIIIGAMIIVSFPPLIGHEVLAVLCGITFSFGEACIVDALGTILGEVANYFVFKYTCSTRGHKMEQSNIEYGALAHVVRHGGFWIVLVMRFSAIPAHLATPIFATVGVPFGIFLAAAILSVPKAFVPVYVGWAAKPENDGNTTANIISKLVLGVSVIITLSTLWWINRKLKQAKEDYIYSRRKARQGNLKVTAFISLNHTV</sequence>
<feature type="domain" description="VTT" evidence="11">
    <location>
        <begin position="124"/>
        <end position="238"/>
    </location>
</feature>
<comment type="subcellular location">
    <subcellularLocation>
        <location evidence="2">Golgi apparatus membrane</location>
        <topology evidence="2">Multi-pass membrane protein</topology>
    </subcellularLocation>
</comment>
<dbReference type="GO" id="GO:0000139">
    <property type="term" value="C:Golgi membrane"/>
    <property type="evidence" value="ECO:0007669"/>
    <property type="project" value="UniProtKB-SubCell"/>
</dbReference>
<dbReference type="InterPro" id="IPR032816">
    <property type="entry name" value="VTT_dom"/>
</dbReference>
<feature type="transmembrane region" description="Helical" evidence="10">
    <location>
        <begin position="63"/>
        <end position="83"/>
    </location>
</feature>
<evidence type="ECO:0000256" key="7">
    <source>
        <dbReference type="ARBA" id="ARBA00022989"/>
    </source>
</evidence>
<comment type="function">
    <text evidence="1">Golgi membrane protein involved in vesicular trafficking and spindle migration.</text>
</comment>
<feature type="transmembrane region" description="Helical" evidence="10">
    <location>
        <begin position="103"/>
        <end position="122"/>
    </location>
</feature>
<feature type="transmembrane region" description="Helical" evidence="10">
    <location>
        <begin position="129"/>
        <end position="157"/>
    </location>
</feature>
<reference evidence="12" key="1">
    <citation type="submission" date="2023-03" db="EMBL/GenBank/DDBJ databases">
        <title>Massive genome expansion in bonnet fungi (Mycena s.s.) driven by repeated elements and novel gene families across ecological guilds.</title>
        <authorList>
            <consortium name="Lawrence Berkeley National Laboratory"/>
            <person name="Harder C.B."/>
            <person name="Miyauchi S."/>
            <person name="Viragh M."/>
            <person name="Kuo A."/>
            <person name="Thoen E."/>
            <person name="Andreopoulos B."/>
            <person name="Lu D."/>
            <person name="Skrede I."/>
            <person name="Drula E."/>
            <person name="Henrissat B."/>
            <person name="Morin E."/>
            <person name="Kohler A."/>
            <person name="Barry K."/>
            <person name="LaButti K."/>
            <person name="Morin E."/>
            <person name="Salamov A."/>
            <person name="Lipzen A."/>
            <person name="Mereny Z."/>
            <person name="Hegedus B."/>
            <person name="Baldrian P."/>
            <person name="Stursova M."/>
            <person name="Weitz H."/>
            <person name="Taylor A."/>
            <person name="Grigoriev I.V."/>
            <person name="Nagy L.G."/>
            <person name="Martin F."/>
            <person name="Kauserud H."/>
        </authorList>
    </citation>
    <scope>NUCLEOTIDE SEQUENCE</scope>
    <source>
        <strain evidence="12">CBHHK002</strain>
    </source>
</reference>
<organism evidence="12 13">
    <name type="scientific">Mycena albidolilacea</name>
    <dbReference type="NCBI Taxonomy" id="1033008"/>
    <lineage>
        <taxon>Eukaryota</taxon>
        <taxon>Fungi</taxon>
        <taxon>Dikarya</taxon>
        <taxon>Basidiomycota</taxon>
        <taxon>Agaricomycotina</taxon>
        <taxon>Agaricomycetes</taxon>
        <taxon>Agaricomycetidae</taxon>
        <taxon>Agaricales</taxon>
        <taxon>Marasmiineae</taxon>
        <taxon>Mycenaceae</taxon>
        <taxon>Mycena</taxon>
    </lineage>
</organism>
<comment type="similarity">
    <text evidence="3">Belongs to the TVP38/TMEM64 family.</text>
</comment>
<evidence type="ECO:0000256" key="9">
    <source>
        <dbReference type="ARBA" id="ARBA00023136"/>
    </source>
</evidence>
<accession>A0AAD7EMG1</accession>
<evidence type="ECO:0000256" key="5">
    <source>
        <dbReference type="ARBA" id="ARBA00020673"/>
    </source>
</evidence>